<name>A0A9X9T7R1_METOG</name>
<evidence type="ECO:0000313" key="2">
    <source>
        <dbReference type="EMBL" id="WAI00955.1"/>
    </source>
</evidence>
<organism evidence="2 3">
    <name type="scientific">Methanogenium organophilum</name>
    <dbReference type="NCBI Taxonomy" id="2199"/>
    <lineage>
        <taxon>Archaea</taxon>
        <taxon>Methanobacteriati</taxon>
        <taxon>Methanobacteriota</taxon>
        <taxon>Stenosarchaea group</taxon>
        <taxon>Methanomicrobia</taxon>
        <taxon>Methanomicrobiales</taxon>
        <taxon>Methanomicrobiaceae</taxon>
        <taxon>Methanogenium</taxon>
    </lineage>
</organism>
<evidence type="ECO:0000313" key="3">
    <source>
        <dbReference type="Proteomes" id="UP001163096"/>
    </source>
</evidence>
<dbReference type="EMBL" id="CP113361">
    <property type="protein sequence ID" value="WAI00955.1"/>
    <property type="molecule type" value="Genomic_DNA"/>
</dbReference>
<dbReference type="PROSITE" id="PS50157">
    <property type="entry name" value="ZINC_FINGER_C2H2_2"/>
    <property type="match status" value="1"/>
</dbReference>
<feature type="domain" description="C2H2-type" evidence="1">
    <location>
        <begin position="23"/>
        <end position="41"/>
    </location>
</feature>
<dbReference type="AlphaFoldDB" id="A0A9X9T7R1"/>
<keyword evidence="3" id="KW-1185">Reference proteome</keyword>
<dbReference type="GeneID" id="76835660"/>
<reference evidence="2" key="1">
    <citation type="submission" date="2022-11" db="EMBL/GenBank/DDBJ databases">
        <title>Complete genome sequence of Methanogenium organophilum DSM 3596.</title>
        <authorList>
            <person name="Chen S.-C."/>
            <person name="Lai S.-J."/>
            <person name="You Y.-T."/>
        </authorList>
    </citation>
    <scope>NUCLEOTIDE SEQUENCE</scope>
    <source>
        <strain evidence="2">DSM 3596</strain>
    </source>
</reference>
<protein>
    <recommendedName>
        <fullName evidence="1">C2H2-type domain-containing protein</fullName>
    </recommendedName>
</protein>
<dbReference type="InterPro" id="IPR013087">
    <property type="entry name" value="Znf_C2H2_type"/>
</dbReference>
<evidence type="ECO:0000259" key="1">
    <source>
        <dbReference type="PROSITE" id="PS50157"/>
    </source>
</evidence>
<dbReference type="RefSeq" id="WP_268186162.1">
    <property type="nucleotide sequence ID" value="NZ_CP113361.1"/>
</dbReference>
<dbReference type="Proteomes" id="UP001163096">
    <property type="component" value="Chromosome"/>
</dbReference>
<proteinExistence type="predicted"/>
<accession>A0A9X9T7R1</accession>
<dbReference type="KEGG" id="mou:OU421_11120"/>
<gene>
    <name evidence="2" type="ORF">OU421_11120</name>
</gene>
<sequence length="112" mass="13003">MSTKADLPNCLSMLKPSQIQGEFQCIYCGKVFQKQNALRIHLGTCKKRALRRDFEFKGFTFHVYMNPRRDVYLPLKEFAQNCQDEPKLFLGALDYLKCAGWVTKYLALKDDG</sequence>